<reference evidence="1" key="1">
    <citation type="submission" date="2020-04" db="EMBL/GenBank/DDBJ databases">
        <authorList>
            <person name="Chiriac C."/>
            <person name="Salcher M."/>
            <person name="Ghai R."/>
            <person name="Kavagutti S V."/>
        </authorList>
    </citation>
    <scope>NUCLEOTIDE SEQUENCE</scope>
</reference>
<accession>A0A6J5MBL8</accession>
<gene>
    <name evidence="1" type="ORF">UFOVP436_81</name>
    <name evidence="2" type="ORF">UFOVP784_81</name>
</gene>
<proteinExistence type="predicted"/>
<evidence type="ECO:0000313" key="2">
    <source>
        <dbReference type="EMBL" id="CAB4162646.1"/>
    </source>
</evidence>
<protein>
    <submittedName>
        <fullName evidence="1">Uncharacterized protein</fullName>
    </submittedName>
</protein>
<name>A0A6J5MBL8_9CAUD</name>
<sequence>MATPSITQGQIALDPINRIFYYVDSDGNLVNSSLNLLQESSTSITTEENLTVNNITVLGNTTVIDSTVTTIKDPIITLGGKTAPTVDDNKDRGIEFRWYDGSLATPAAKVGFFGFDDSSGKFTFIPDATNTSEVFSGSIGELAAKIDWDNILNKPTFVNSITGTPNEIDVTSTTGNIVISLPATGAMNISGTAAGWTTPRKITLGGDLEGNVLIDGGANVTLDAYVVANAVALGTDTTGNYVASLIAGTGITLTNNSGEQAQPTIAVTTNTYDAYGAATAAESNAATDASTKAATAYNNATIYTNNQLASFGVDNLSDVTINTSLANSYLKYNGSAWVNDQIDLSTDTTGSYVSSLVAGTGIIITNNSGEGATPTIAANIALDNLTDVNVPLVGDGQLLAFDGNSNTWVAKSALDLTIPAGVQYTTVVGDGSSTEFLITHGLTTVAPFVVVMKKNVSDKFEVVNALWEVFSDTQIKVYFETPPASGDAKVLVFGNVSTASLAISSLDQLPDVITSGASAGDVLYRDGSYWVAHAMHLNDLADVQGTNSATNGQFLKYNGSAWINANITEVNNINDVSDVTITSAANGQFLQYNGSAWVNSTLPTNEPTGHENKDNSQISFNNNNRRFYIQPGGPNSAASHVVWCAGKKFVKSANEYVEIPNTTGIYYIYYNSSGTLSYKTSFFDLENEAPISYIYWNSTVAEAVFFADERHGITMDWATHEYLHRTRGAAIASGFGVSGYVLGGNGTSDTHAQMSLVGGTFFDEDLQVDILHSATPTSNTWEQRLENGAYIPVYYHSGSNGGWIKDTATQFPFKYNSRAKYNQYTGGSWTTTDIDNNRWGISWIVATNNLNEPIISILGQANYTSTNLAEDAVWEDLNLDGFPVFEFRPLYKIIYYTSNTFTNTPKTALTSIWDLRRIVSSGSAIPTTPVSDHGSMSGLADDDHTQYLNTTRHDALDHTTALGSASITDLGDVAITGATPDQFLKWDGSNWINANIPQINTLDDVGDVSATGASANSVLIYNGSAWVSTIDPVIGGNLTVSGNLIVQGNTVTLNTETLTVEDKNIVMGSVTTNTAADGGGITLIGSTNKSISWTNSTSSWTSSEHLDLASGKVIKIAGTQVLSATNYTGEAATVAANSVTASILQEGVPRAGFRSQISDVTTTPYVLQLTDLAKLIKVNGATGMTVTVPTEANVAFTLGDRIDATQYGAGQVTFAAQPGVTLRSTPGLKTRTQYSTATLTKIGTNEWLITGDLAA</sequence>
<organism evidence="1">
    <name type="scientific">uncultured Caudovirales phage</name>
    <dbReference type="NCBI Taxonomy" id="2100421"/>
    <lineage>
        <taxon>Viruses</taxon>
        <taxon>Duplodnaviria</taxon>
        <taxon>Heunggongvirae</taxon>
        <taxon>Uroviricota</taxon>
        <taxon>Caudoviricetes</taxon>
        <taxon>Peduoviridae</taxon>
        <taxon>Maltschvirus</taxon>
        <taxon>Maltschvirus maltsch</taxon>
    </lineage>
</organism>
<dbReference type="EMBL" id="LR796737">
    <property type="protein sequence ID" value="CAB4162646.1"/>
    <property type="molecule type" value="Genomic_DNA"/>
</dbReference>
<evidence type="ECO:0000313" key="1">
    <source>
        <dbReference type="EMBL" id="CAB4143147.1"/>
    </source>
</evidence>
<dbReference type="EMBL" id="LR796418">
    <property type="protein sequence ID" value="CAB4143147.1"/>
    <property type="molecule type" value="Genomic_DNA"/>
</dbReference>